<keyword evidence="2" id="KW-1185">Reference proteome</keyword>
<dbReference type="InterPro" id="IPR008257">
    <property type="entry name" value="Pept_M19"/>
</dbReference>
<dbReference type="PANTHER" id="PTHR10443:SF12">
    <property type="entry name" value="DIPEPTIDASE"/>
    <property type="match status" value="1"/>
</dbReference>
<gene>
    <name evidence="1" type="ORF">Pla163_06060</name>
</gene>
<protein>
    <submittedName>
        <fullName evidence="1">Membrane dipeptidase (Peptidase family M19)</fullName>
    </submittedName>
</protein>
<dbReference type="GO" id="GO:0070573">
    <property type="term" value="F:metallodipeptidase activity"/>
    <property type="evidence" value="ECO:0007669"/>
    <property type="project" value="InterPro"/>
</dbReference>
<sequence length="377" mass="40337">MTDSTAPAPSPTVQALLADLPVFDAHHDAIQLTLDLGHDLAVGAPGQFDLPRARRGGVGASVFACWVDGHFALPGAPVGSAARAHALIDALHGLCAEHPDQVRLVRTAADLERARTDRVHGAVCGIEGGHAIENRLEELERFAERGLRCMTLVWNNHLPWIRSCQPNAGAGVPEGIDDFGRQVVRRMEELGVMVDLSHAGERSVYDVLDVATKPLIASHSGCNAVRDHRRNLDDDQLRAIAANGGVVGIVFHPGFLDEDATEDMKRVRHGAEYRAAKGANYTETYLAESAVMQAQAAPFALGRVVDHIQHAVEVMGIEHVGIGSDYDGIEHAPQGLEDASGFGALAEALLARGFTKGDVRAVLGGNMRRVFGMVLPR</sequence>
<dbReference type="CDD" id="cd01301">
    <property type="entry name" value="rDP_like"/>
    <property type="match status" value="1"/>
</dbReference>
<dbReference type="OrthoDB" id="9804920at2"/>
<dbReference type="Proteomes" id="UP000319342">
    <property type="component" value="Chromosome"/>
</dbReference>
<dbReference type="SUPFAM" id="SSF51556">
    <property type="entry name" value="Metallo-dependent hydrolases"/>
    <property type="match status" value="1"/>
</dbReference>
<proteinExistence type="predicted"/>
<evidence type="ECO:0000313" key="1">
    <source>
        <dbReference type="EMBL" id="QDU83507.1"/>
    </source>
</evidence>
<dbReference type="PROSITE" id="PS51365">
    <property type="entry name" value="RENAL_DIPEPTIDASE_2"/>
    <property type="match status" value="1"/>
</dbReference>
<dbReference type="RefSeq" id="WP_145183317.1">
    <property type="nucleotide sequence ID" value="NZ_CP036290.1"/>
</dbReference>
<dbReference type="Pfam" id="PF01244">
    <property type="entry name" value="Peptidase_M19"/>
    <property type="match status" value="1"/>
</dbReference>
<dbReference type="Gene3D" id="3.20.20.140">
    <property type="entry name" value="Metal-dependent hydrolases"/>
    <property type="match status" value="1"/>
</dbReference>
<dbReference type="PANTHER" id="PTHR10443">
    <property type="entry name" value="MICROSOMAL DIPEPTIDASE"/>
    <property type="match status" value="1"/>
</dbReference>
<evidence type="ECO:0000313" key="2">
    <source>
        <dbReference type="Proteomes" id="UP000319342"/>
    </source>
</evidence>
<dbReference type="InterPro" id="IPR032466">
    <property type="entry name" value="Metal_Hydrolase"/>
</dbReference>
<dbReference type="AlphaFoldDB" id="A0A518CWA6"/>
<dbReference type="GO" id="GO:0006508">
    <property type="term" value="P:proteolysis"/>
    <property type="evidence" value="ECO:0007669"/>
    <property type="project" value="InterPro"/>
</dbReference>
<organism evidence="1 2">
    <name type="scientific">Rohdeia mirabilis</name>
    <dbReference type="NCBI Taxonomy" id="2528008"/>
    <lineage>
        <taxon>Bacteria</taxon>
        <taxon>Pseudomonadati</taxon>
        <taxon>Planctomycetota</taxon>
        <taxon>Planctomycetia</taxon>
        <taxon>Planctomycetia incertae sedis</taxon>
        <taxon>Rohdeia</taxon>
    </lineage>
</organism>
<accession>A0A518CWA6</accession>
<name>A0A518CWA6_9BACT</name>
<dbReference type="EMBL" id="CP036290">
    <property type="protein sequence ID" value="QDU83507.1"/>
    <property type="molecule type" value="Genomic_DNA"/>
</dbReference>
<reference evidence="1 2" key="1">
    <citation type="submission" date="2019-02" db="EMBL/GenBank/DDBJ databases">
        <title>Deep-cultivation of Planctomycetes and their phenomic and genomic characterization uncovers novel biology.</title>
        <authorList>
            <person name="Wiegand S."/>
            <person name="Jogler M."/>
            <person name="Boedeker C."/>
            <person name="Pinto D."/>
            <person name="Vollmers J."/>
            <person name="Rivas-Marin E."/>
            <person name="Kohn T."/>
            <person name="Peeters S.H."/>
            <person name="Heuer A."/>
            <person name="Rast P."/>
            <person name="Oberbeckmann S."/>
            <person name="Bunk B."/>
            <person name="Jeske O."/>
            <person name="Meyerdierks A."/>
            <person name="Storesund J.E."/>
            <person name="Kallscheuer N."/>
            <person name="Luecker S."/>
            <person name="Lage O.M."/>
            <person name="Pohl T."/>
            <person name="Merkel B.J."/>
            <person name="Hornburger P."/>
            <person name="Mueller R.-W."/>
            <person name="Bruemmer F."/>
            <person name="Labrenz M."/>
            <person name="Spormann A.M."/>
            <person name="Op den Camp H."/>
            <person name="Overmann J."/>
            <person name="Amann R."/>
            <person name="Jetten M.S.M."/>
            <person name="Mascher T."/>
            <person name="Medema M.H."/>
            <person name="Devos D.P."/>
            <person name="Kaster A.-K."/>
            <person name="Ovreas L."/>
            <person name="Rohde M."/>
            <person name="Galperin M.Y."/>
            <person name="Jogler C."/>
        </authorList>
    </citation>
    <scope>NUCLEOTIDE SEQUENCE [LARGE SCALE GENOMIC DNA]</scope>
    <source>
        <strain evidence="1 2">Pla163</strain>
    </source>
</reference>